<feature type="non-terminal residue" evidence="1">
    <location>
        <position position="1"/>
    </location>
</feature>
<protein>
    <submittedName>
        <fullName evidence="1">Uncharacterized protein</fullName>
    </submittedName>
</protein>
<dbReference type="VEuPathDB" id="FungiDB:RhiirA1_480757"/>
<evidence type="ECO:0000313" key="2">
    <source>
        <dbReference type="Proteomes" id="UP000232688"/>
    </source>
</evidence>
<dbReference type="Proteomes" id="UP000232688">
    <property type="component" value="Unassembled WGS sequence"/>
</dbReference>
<evidence type="ECO:0000313" key="1">
    <source>
        <dbReference type="EMBL" id="PKC52757.1"/>
    </source>
</evidence>
<dbReference type="AlphaFoldDB" id="A0A2N0QNX5"/>
<name>A0A2N0QNX5_9GLOM</name>
<accession>A0A2N0QNX5</accession>
<proteinExistence type="predicted"/>
<reference evidence="1 2" key="1">
    <citation type="submission" date="2017-10" db="EMBL/GenBank/DDBJ databases">
        <title>Extensive intraspecific genome diversity in a model arbuscular mycorrhizal fungus.</title>
        <authorList>
            <person name="Chen E.C.H."/>
            <person name="Morin E."/>
            <person name="Baudet D."/>
            <person name="Noel J."/>
            <person name="Ndikumana S."/>
            <person name="Charron P."/>
            <person name="St-Onge C."/>
            <person name="Giorgi J."/>
            <person name="Grigoriev I.V."/>
            <person name="Roux C."/>
            <person name="Martin F.M."/>
            <person name="Corradi N."/>
        </authorList>
    </citation>
    <scope>NUCLEOTIDE SEQUENCE [LARGE SCALE GENOMIC DNA]</scope>
    <source>
        <strain evidence="1 2">A1</strain>
    </source>
</reference>
<dbReference type="VEuPathDB" id="FungiDB:FUN_001100"/>
<comment type="caution">
    <text evidence="1">The sequence shown here is derived from an EMBL/GenBank/DDBJ whole genome shotgun (WGS) entry which is preliminary data.</text>
</comment>
<reference evidence="1 2" key="2">
    <citation type="submission" date="2017-10" db="EMBL/GenBank/DDBJ databases">
        <title>Genome analyses suggest a sexual origin of heterokaryosis in a supposedly ancient asexual fungus.</title>
        <authorList>
            <person name="Corradi N."/>
            <person name="Sedzielewska K."/>
            <person name="Noel J."/>
            <person name="Charron P."/>
            <person name="Farinelli L."/>
            <person name="Marton T."/>
            <person name="Kruger M."/>
            <person name="Pelin A."/>
            <person name="Brachmann A."/>
            <person name="Corradi N."/>
        </authorList>
    </citation>
    <scope>NUCLEOTIDE SEQUENCE [LARGE SCALE GENOMIC DNA]</scope>
    <source>
        <strain evidence="1 2">A1</strain>
    </source>
</reference>
<organism evidence="1 2">
    <name type="scientific">Rhizophagus irregularis</name>
    <dbReference type="NCBI Taxonomy" id="588596"/>
    <lineage>
        <taxon>Eukaryota</taxon>
        <taxon>Fungi</taxon>
        <taxon>Fungi incertae sedis</taxon>
        <taxon>Mucoromycota</taxon>
        <taxon>Glomeromycotina</taxon>
        <taxon>Glomeromycetes</taxon>
        <taxon>Glomerales</taxon>
        <taxon>Glomeraceae</taxon>
        <taxon>Rhizophagus</taxon>
    </lineage>
</organism>
<sequence length="149" mass="17122">ANSISELSDSQIQTIVDYFFKNLNTELPDDWNGTIIDFEEDILIDQDNVLEEQVKPLVLVAQAELEKIGCQDKGGAPIPQPETLVHDRFYFHNKTLDQYSNLYREFSSKDFNCYGINDETLCPLCKLDYDDEEGINGIYKSGSYFIKCE</sequence>
<dbReference type="EMBL" id="LLXH01005190">
    <property type="protein sequence ID" value="PKC52757.1"/>
    <property type="molecule type" value="Genomic_DNA"/>
</dbReference>
<gene>
    <name evidence="1" type="ORF">RhiirA1_480757</name>
</gene>